<reference evidence="1 2" key="1">
    <citation type="journal article" date="2018" name="Nat. Ecol. Evol.">
        <title>Pezizomycetes genomes reveal the molecular basis of ectomycorrhizal truffle lifestyle.</title>
        <authorList>
            <person name="Murat C."/>
            <person name="Payen T."/>
            <person name="Noel B."/>
            <person name="Kuo A."/>
            <person name="Morin E."/>
            <person name="Chen J."/>
            <person name="Kohler A."/>
            <person name="Krizsan K."/>
            <person name="Balestrini R."/>
            <person name="Da Silva C."/>
            <person name="Montanini B."/>
            <person name="Hainaut M."/>
            <person name="Levati E."/>
            <person name="Barry K.W."/>
            <person name="Belfiori B."/>
            <person name="Cichocki N."/>
            <person name="Clum A."/>
            <person name="Dockter R.B."/>
            <person name="Fauchery L."/>
            <person name="Guy J."/>
            <person name="Iotti M."/>
            <person name="Le Tacon F."/>
            <person name="Lindquist E.A."/>
            <person name="Lipzen A."/>
            <person name="Malagnac F."/>
            <person name="Mello A."/>
            <person name="Molinier V."/>
            <person name="Miyauchi S."/>
            <person name="Poulain J."/>
            <person name="Riccioni C."/>
            <person name="Rubini A."/>
            <person name="Sitrit Y."/>
            <person name="Splivallo R."/>
            <person name="Traeger S."/>
            <person name="Wang M."/>
            <person name="Zifcakova L."/>
            <person name="Wipf D."/>
            <person name="Zambonelli A."/>
            <person name="Paolocci F."/>
            <person name="Nowrousian M."/>
            <person name="Ottonello S."/>
            <person name="Baldrian P."/>
            <person name="Spatafora J.W."/>
            <person name="Henrissat B."/>
            <person name="Nagy L.G."/>
            <person name="Aury J.M."/>
            <person name="Wincker P."/>
            <person name="Grigoriev I.V."/>
            <person name="Bonfante P."/>
            <person name="Martin F.M."/>
        </authorList>
    </citation>
    <scope>NUCLEOTIDE SEQUENCE [LARGE SCALE GENOMIC DNA]</scope>
    <source>
        <strain evidence="1 2">CCBAS932</strain>
    </source>
</reference>
<keyword evidence="2" id="KW-1185">Reference proteome</keyword>
<evidence type="ECO:0000313" key="2">
    <source>
        <dbReference type="Proteomes" id="UP000277580"/>
    </source>
</evidence>
<dbReference type="InParanoid" id="A0A3N4KHV9"/>
<organism evidence="1 2">
    <name type="scientific">Morchella conica CCBAS932</name>
    <dbReference type="NCBI Taxonomy" id="1392247"/>
    <lineage>
        <taxon>Eukaryota</taxon>
        <taxon>Fungi</taxon>
        <taxon>Dikarya</taxon>
        <taxon>Ascomycota</taxon>
        <taxon>Pezizomycotina</taxon>
        <taxon>Pezizomycetes</taxon>
        <taxon>Pezizales</taxon>
        <taxon>Morchellaceae</taxon>
        <taxon>Morchella</taxon>
    </lineage>
</organism>
<gene>
    <name evidence="1" type="ORF">P167DRAFT_329287</name>
</gene>
<proteinExistence type="predicted"/>
<dbReference type="Proteomes" id="UP000277580">
    <property type="component" value="Unassembled WGS sequence"/>
</dbReference>
<protein>
    <submittedName>
        <fullName evidence="1">Uncharacterized protein</fullName>
    </submittedName>
</protein>
<dbReference type="EMBL" id="ML119157">
    <property type="protein sequence ID" value="RPB08902.1"/>
    <property type="molecule type" value="Genomic_DNA"/>
</dbReference>
<accession>A0A3N4KHV9</accession>
<evidence type="ECO:0000313" key="1">
    <source>
        <dbReference type="EMBL" id="RPB08902.1"/>
    </source>
</evidence>
<name>A0A3N4KHV9_9PEZI</name>
<dbReference type="AlphaFoldDB" id="A0A3N4KHV9"/>
<sequence length="81" mass="9260">MTGDLVEWALGHCSVITESETPDTNKVCWCNLGSLGFECQPLERVVGAYVQYQKRVWIRYVIPINALVMQQEYGITTVFFL</sequence>